<comment type="caution">
    <text evidence="1">The sequence shown here is derived from an EMBL/GenBank/DDBJ whole genome shotgun (WGS) entry which is preliminary data.</text>
</comment>
<name>A0AAJ4VHW6_MAMSC</name>
<evidence type="ECO:0000313" key="1">
    <source>
        <dbReference type="EMBL" id="RTX72731.1"/>
    </source>
</evidence>
<sequence length="221" mass="26490">MKKLKDLDSHEQSVQKLEFCLFHIDNLKKKEVLDMNDQIMINLLLNVFKSSMEYSIQYLRNHNNISKSEKPYILNKEDFKNMERYYELLKQRFGVDDKKGRDIFDVLFETSTYNQFNNMQNKEKHAQINTHTKTITKSIGYTVQKGITIENVDIIGNEDNIDNNILINDEKINYDQVEGYSYDEIVYFEYNNKEVFEFLYEVFELVNNFVVDIKEYVDSKE</sequence>
<dbReference type="EMBL" id="RXWV01000045">
    <property type="protein sequence ID" value="RTX72731.1"/>
    <property type="molecule type" value="Genomic_DNA"/>
</dbReference>
<gene>
    <name evidence="1" type="ORF">CD117_07960</name>
</gene>
<reference evidence="1 2" key="1">
    <citation type="submission" date="2018-10" db="EMBL/GenBank/DDBJ databases">
        <title>A collection Staphylococci species genome sequencing.</title>
        <authorList>
            <person name="Cole K."/>
        </authorList>
    </citation>
    <scope>NUCLEOTIDE SEQUENCE [LARGE SCALE GENOMIC DNA]</scope>
    <source>
        <strain evidence="2">NCTC 12218</strain>
    </source>
</reference>
<protein>
    <submittedName>
        <fullName evidence="1">Uncharacterized protein</fullName>
    </submittedName>
</protein>
<dbReference type="AlphaFoldDB" id="A0AAJ4VHW6"/>
<accession>A0AAJ4VHW6</accession>
<dbReference type="Proteomes" id="UP000274792">
    <property type="component" value="Unassembled WGS sequence"/>
</dbReference>
<proteinExistence type="predicted"/>
<evidence type="ECO:0000313" key="2">
    <source>
        <dbReference type="Proteomes" id="UP000274792"/>
    </source>
</evidence>
<organism evidence="1 2">
    <name type="scientific">Mammaliicoccus sciuri</name>
    <name type="common">Staphylococcus sciuri</name>
    <dbReference type="NCBI Taxonomy" id="1296"/>
    <lineage>
        <taxon>Bacteria</taxon>
        <taxon>Bacillati</taxon>
        <taxon>Bacillota</taxon>
        <taxon>Bacilli</taxon>
        <taxon>Bacillales</taxon>
        <taxon>Staphylococcaceae</taxon>
        <taxon>Mammaliicoccus</taxon>
    </lineage>
</organism>
<dbReference type="RefSeq" id="WP_126477324.1">
    <property type="nucleotide sequence ID" value="NZ_RXWV01000045.1"/>
</dbReference>